<dbReference type="AlphaFoldDB" id="A0A516R6A9"/>
<feature type="transmembrane region" description="Helical" evidence="1">
    <location>
        <begin position="218"/>
        <end position="236"/>
    </location>
</feature>
<dbReference type="RefSeq" id="WP_144003099.1">
    <property type="nucleotide sequence ID" value="NZ_CP040916.1"/>
</dbReference>
<feature type="transmembrane region" description="Helical" evidence="1">
    <location>
        <begin position="180"/>
        <end position="203"/>
    </location>
</feature>
<protein>
    <submittedName>
        <fullName evidence="2">DUF998 domain-containing protein</fullName>
    </submittedName>
</protein>
<dbReference type="InterPro" id="IPR009339">
    <property type="entry name" value="DUF998"/>
</dbReference>
<keyword evidence="1" id="KW-1133">Transmembrane helix</keyword>
<feature type="transmembrane region" description="Helical" evidence="1">
    <location>
        <begin position="147"/>
        <end position="168"/>
    </location>
</feature>
<gene>
    <name evidence="2" type="ORF">FH965_11890</name>
</gene>
<dbReference type="Pfam" id="PF06197">
    <property type="entry name" value="DUF998"/>
    <property type="match status" value="1"/>
</dbReference>
<evidence type="ECO:0000313" key="3">
    <source>
        <dbReference type="Proteomes" id="UP000316806"/>
    </source>
</evidence>
<feature type="transmembrane region" description="Helical" evidence="1">
    <location>
        <begin position="61"/>
        <end position="82"/>
    </location>
</feature>
<sequence>MSPTPRDADALRAVRAAVAVLLVLGAAAYTSWALEAVLPTGLSPLRTYVSELAAEDQPYGAFYRAVDFAAGVLVCAGAAVGLVRLRCRAAVPRVRVLSALGWAGLVLFGAATAADARLPLSCAPTVDAACVARERAGLVPATHTAHAVSSAVAVTGALVGMVLLTAAVRRAGAGGARQRTALAVLVAVELAATVWTLAAVFAFDAGHGTWGLGIGQRLQVLMIAVWLVCLAWLVLVRRRR</sequence>
<reference evidence="2 3" key="1">
    <citation type="journal article" date="2019" name="J. Ind. Microbiol. Biotechnol.">
        <title>The complete genomic sequence of Streptomyces spectabilis NRRL-2792 and identification of secondary metabolite biosynthetic gene clusters.</title>
        <authorList>
            <person name="Sinha A."/>
            <person name="Phillips-Salemka S."/>
            <person name="Niraula T.A."/>
            <person name="Short K.A."/>
            <person name="Niraula N.P."/>
        </authorList>
    </citation>
    <scope>NUCLEOTIDE SEQUENCE [LARGE SCALE GENOMIC DNA]</scope>
    <source>
        <strain evidence="2 3">NRRL 2792</strain>
    </source>
</reference>
<feature type="transmembrane region" description="Helical" evidence="1">
    <location>
        <begin position="94"/>
        <end position="114"/>
    </location>
</feature>
<evidence type="ECO:0000313" key="2">
    <source>
        <dbReference type="EMBL" id="QDQ11199.1"/>
    </source>
</evidence>
<proteinExistence type="predicted"/>
<accession>A0A516R6A9</accession>
<dbReference type="Proteomes" id="UP000316806">
    <property type="component" value="Chromosome"/>
</dbReference>
<keyword evidence="1" id="KW-0472">Membrane</keyword>
<dbReference type="EMBL" id="CP040916">
    <property type="protein sequence ID" value="QDQ11199.1"/>
    <property type="molecule type" value="Genomic_DNA"/>
</dbReference>
<keyword evidence="1" id="KW-0812">Transmembrane</keyword>
<name>A0A516R6A9_STRST</name>
<organism evidence="2 3">
    <name type="scientific">Streptomyces spectabilis</name>
    <dbReference type="NCBI Taxonomy" id="68270"/>
    <lineage>
        <taxon>Bacteria</taxon>
        <taxon>Bacillati</taxon>
        <taxon>Actinomycetota</taxon>
        <taxon>Actinomycetes</taxon>
        <taxon>Kitasatosporales</taxon>
        <taxon>Streptomycetaceae</taxon>
        <taxon>Streptomyces</taxon>
    </lineage>
</organism>
<evidence type="ECO:0000256" key="1">
    <source>
        <dbReference type="SAM" id="Phobius"/>
    </source>
</evidence>